<evidence type="ECO:0000256" key="6">
    <source>
        <dbReference type="SAM" id="Phobius"/>
    </source>
</evidence>
<protein>
    <recommendedName>
        <fullName evidence="8">MATE efflux family protein</fullName>
    </recommendedName>
</protein>
<reference evidence="7" key="1">
    <citation type="submission" date="2015-06" db="EMBL/GenBank/DDBJ databases">
        <authorList>
            <person name="Joergensen T."/>
        </authorList>
    </citation>
    <scope>NUCLEOTIDE SEQUENCE</scope>
    <source>
        <strain evidence="7">RGFK0003</strain>
    </source>
</reference>
<dbReference type="InterPro" id="IPR045070">
    <property type="entry name" value="MATE_MepA-like"/>
</dbReference>
<evidence type="ECO:0000256" key="4">
    <source>
        <dbReference type="ARBA" id="ARBA00022989"/>
    </source>
</evidence>
<evidence type="ECO:0000313" key="7">
    <source>
        <dbReference type="EMBL" id="CRY93597.1"/>
    </source>
</evidence>
<name>A0A0H5QBR9_9ZZZZ</name>
<evidence type="ECO:0000256" key="2">
    <source>
        <dbReference type="ARBA" id="ARBA00022475"/>
    </source>
</evidence>
<dbReference type="PANTHER" id="PTHR43823">
    <property type="entry name" value="SPORULATION PROTEIN YKVU"/>
    <property type="match status" value="1"/>
</dbReference>
<feature type="transmembrane region" description="Helical" evidence="6">
    <location>
        <begin position="136"/>
        <end position="160"/>
    </location>
</feature>
<evidence type="ECO:0000256" key="1">
    <source>
        <dbReference type="ARBA" id="ARBA00004651"/>
    </source>
</evidence>
<reference evidence="7" key="2">
    <citation type="submission" date="2015-07" db="EMBL/GenBank/DDBJ databases">
        <title>Plasmids, circular viruses and viroids from rat gut.</title>
        <authorList>
            <person name="Jorgensen T.J."/>
            <person name="Hansen M.A."/>
            <person name="Xu Z."/>
            <person name="Tabak M.A."/>
            <person name="Sorensen S.J."/>
            <person name="Hansen L.H."/>
        </authorList>
    </citation>
    <scope>NUCLEOTIDE SEQUENCE</scope>
    <source>
        <strain evidence="7">RGFK0003</strain>
    </source>
</reference>
<organism evidence="7">
    <name type="scientific">uncultured prokaryote</name>
    <dbReference type="NCBI Taxonomy" id="198431"/>
    <lineage>
        <taxon>unclassified sequences</taxon>
        <taxon>environmental samples</taxon>
    </lineage>
</organism>
<keyword evidence="2" id="KW-1003">Cell membrane</keyword>
<comment type="subcellular location">
    <subcellularLocation>
        <location evidence="1">Cell membrane</location>
        <topology evidence="1">Multi-pass membrane protein</topology>
    </subcellularLocation>
</comment>
<keyword evidence="4 6" id="KW-1133">Transmembrane helix</keyword>
<proteinExistence type="predicted"/>
<accession>A0A0H5QBR9</accession>
<dbReference type="GO" id="GO:0005886">
    <property type="term" value="C:plasma membrane"/>
    <property type="evidence" value="ECO:0007669"/>
    <property type="project" value="UniProtKB-SubCell"/>
</dbReference>
<keyword evidence="5 6" id="KW-0472">Membrane</keyword>
<dbReference type="CDD" id="cd13143">
    <property type="entry name" value="MATE_MepA_like"/>
    <property type="match status" value="1"/>
</dbReference>
<feature type="transmembrane region" description="Helical" evidence="6">
    <location>
        <begin position="172"/>
        <end position="195"/>
    </location>
</feature>
<dbReference type="GO" id="GO:0042910">
    <property type="term" value="F:xenobiotic transmembrane transporter activity"/>
    <property type="evidence" value="ECO:0007669"/>
    <property type="project" value="InterPro"/>
</dbReference>
<dbReference type="AlphaFoldDB" id="A0A0H5QBR9"/>
<dbReference type="InterPro" id="IPR002528">
    <property type="entry name" value="MATE_fam"/>
</dbReference>
<dbReference type="EMBL" id="LN852699">
    <property type="protein sequence ID" value="CRY93597.1"/>
    <property type="molecule type" value="Genomic_DNA"/>
</dbReference>
<dbReference type="GO" id="GO:0015297">
    <property type="term" value="F:antiporter activity"/>
    <property type="evidence" value="ECO:0007669"/>
    <property type="project" value="InterPro"/>
</dbReference>
<feature type="transmembrane region" description="Helical" evidence="6">
    <location>
        <begin position="20"/>
        <end position="41"/>
    </location>
</feature>
<sequence length="539" mass="57047">MAQSQDAKSRQFRQMTETPIPRLVLTLAGPTILSMLITSIYNLADTFFVGQISTSASGAVGVVSSLMAIIQALGFMLGHGAGTIIARSLGSRNDAAATRFASTSFFTALALGGLLGLAGLAGLSPFMMLLGSTETILPHACAYAGPILLAAPLMMSSLVMNNILRYEGKANFAMVGLVTGGVLNILLDPVLIFGLGMGTAGAGAATALSQGVSFCILLSMFLRGRTVSRFRLRAVTRSWAEFGQILLGGLPSFGRQGLNSIGGMLLNIAARGYGDAAVAGMSIVSRIFGFMLSVAIGVGQGFQPVAGFNYGAHKYRRVRQACLFTIEASFCLMSVLILLCWFNAEPLIRLFRDDPAVTAVALPAFRFQCLAMFLQPVMVAANMLFQSIGKAGRATFLACCRQGVFFLPLILVPQMQPGTVGGAGHHQVDQLAVGAVADAVDPLTLPDEGPLLLGLVLVLAKADVPAVFHALHSLDHIPGLGCDRIKALCLDRRLCNSFHCSFSSHCRAGYGASNRPAHRHCVIFDKQILFVRVKSYHTA</sequence>
<evidence type="ECO:0008006" key="8">
    <source>
        <dbReference type="Google" id="ProtNLM"/>
    </source>
</evidence>
<feature type="transmembrane region" description="Helical" evidence="6">
    <location>
        <begin position="321"/>
        <end position="344"/>
    </location>
</feature>
<feature type="transmembrane region" description="Helical" evidence="6">
    <location>
        <begin position="105"/>
        <end position="130"/>
    </location>
</feature>
<evidence type="ECO:0000256" key="3">
    <source>
        <dbReference type="ARBA" id="ARBA00022692"/>
    </source>
</evidence>
<dbReference type="InterPro" id="IPR051327">
    <property type="entry name" value="MATE_MepA_subfamily"/>
</dbReference>
<evidence type="ECO:0000256" key="5">
    <source>
        <dbReference type="ARBA" id="ARBA00023136"/>
    </source>
</evidence>
<feature type="transmembrane region" description="Helical" evidence="6">
    <location>
        <begin position="61"/>
        <end position="85"/>
    </location>
</feature>
<dbReference type="PANTHER" id="PTHR43823:SF3">
    <property type="entry name" value="MULTIDRUG EXPORT PROTEIN MEPA"/>
    <property type="match status" value="1"/>
</dbReference>
<keyword evidence="3 6" id="KW-0812">Transmembrane</keyword>
<dbReference type="NCBIfam" id="TIGR00797">
    <property type="entry name" value="matE"/>
    <property type="match status" value="1"/>
</dbReference>
<feature type="transmembrane region" description="Helical" evidence="6">
    <location>
        <begin position="201"/>
        <end position="222"/>
    </location>
</feature>
<dbReference type="Pfam" id="PF01554">
    <property type="entry name" value="MatE"/>
    <property type="match status" value="2"/>
</dbReference>